<feature type="region of interest" description="Disordered" evidence="2">
    <location>
        <begin position="121"/>
        <end position="201"/>
    </location>
</feature>
<evidence type="ECO:0000313" key="5">
    <source>
        <dbReference type="Proteomes" id="UP001285441"/>
    </source>
</evidence>
<keyword evidence="5" id="KW-1185">Reference proteome</keyword>
<gene>
    <name evidence="4" type="ORF">B0H63DRAFT_483790</name>
</gene>
<feature type="region of interest" description="Disordered" evidence="2">
    <location>
        <begin position="1"/>
        <end position="27"/>
    </location>
</feature>
<feature type="domain" description="BHLH" evidence="3">
    <location>
        <begin position="193"/>
        <end position="272"/>
    </location>
</feature>
<dbReference type="Proteomes" id="UP001285441">
    <property type="component" value="Unassembled WGS sequence"/>
</dbReference>
<dbReference type="InterPro" id="IPR011598">
    <property type="entry name" value="bHLH_dom"/>
</dbReference>
<feature type="compositionally biased region" description="Low complexity" evidence="2">
    <location>
        <begin position="136"/>
        <end position="150"/>
    </location>
</feature>
<protein>
    <submittedName>
        <fullName evidence="4">Helix-loop-helix DNA-binding domain-containing protein</fullName>
    </submittedName>
</protein>
<dbReference type="SUPFAM" id="SSF47459">
    <property type="entry name" value="HLH, helix-loop-helix DNA-binding domain"/>
    <property type="match status" value="1"/>
</dbReference>
<dbReference type="GO" id="GO:0046983">
    <property type="term" value="F:protein dimerization activity"/>
    <property type="evidence" value="ECO:0007669"/>
    <property type="project" value="InterPro"/>
</dbReference>
<feature type="compositionally biased region" description="Acidic residues" evidence="2">
    <location>
        <begin position="1"/>
        <end position="11"/>
    </location>
</feature>
<feature type="compositionally biased region" description="Polar residues" evidence="2">
    <location>
        <begin position="13"/>
        <end position="27"/>
    </location>
</feature>
<name>A0AAE0N6L9_9PEZI</name>
<dbReference type="InterPro" id="IPR052099">
    <property type="entry name" value="Regulatory_TF_Diverse"/>
</dbReference>
<dbReference type="GO" id="GO:0003677">
    <property type="term" value="F:DNA binding"/>
    <property type="evidence" value="ECO:0007669"/>
    <property type="project" value="UniProtKB-KW"/>
</dbReference>
<feature type="compositionally biased region" description="Basic residues" evidence="2">
    <location>
        <begin position="151"/>
        <end position="160"/>
    </location>
</feature>
<evidence type="ECO:0000259" key="3">
    <source>
        <dbReference type="PROSITE" id="PS50888"/>
    </source>
</evidence>
<evidence type="ECO:0000256" key="2">
    <source>
        <dbReference type="SAM" id="MobiDB-lite"/>
    </source>
</evidence>
<dbReference type="AlphaFoldDB" id="A0AAE0N6L9"/>
<evidence type="ECO:0000256" key="1">
    <source>
        <dbReference type="SAM" id="Coils"/>
    </source>
</evidence>
<dbReference type="SMART" id="SM00353">
    <property type="entry name" value="HLH"/>
    <property type="match status" value="1"/>
</dbReference>
<reference evidence="4" key="2">
    <citation type="submission" date="2023-06" db="EMBL/GenBank/DDBJ databases">
        <authorList>
            <consortium name="Lawrence Berkeley National Laboratory"/>
            <person name="Haridas S."/>
            <person name="Hensen N."/>
            <person name="Bonometti L."/>
            <person name="Westerberg I."/>
            <person name="Brannstrom I.O."/>
            <person name="Guillou S."/>
            <person name="Cros-Aarteil S."/>
            <person name="Calhoun S."/>
            <person name="Kuo A."/>
            <person name="Mondo S."/>
            <person name="Pangilinan J."/>
            <person name="Riley R."/>
            <person name="LaButti K."/>
            <person name="Andreopoulos B."/>
            <person name="Lipzen A."/>
            <person name="Chen C."/>
            <person name="Yanf M."/>
            <person name="Daum C."/>
            <person name="Ng V."/>
            <person name="Clum A."/>
            <person name="Steindorff A."/>
            <person name="Ohm R."/>
            <person name="Martin F."/>
            <person name="Silar P."/>
            <person name="Natvig D."/>
            <person name="Lalanne C."/>
            <person name="Gautier V."/>
            <person name="Ament-velasquez S.L."/>
            <person name="Kruys A."/>
            <person name="Hutchinson M.I."/>
            <person name="Powell A.J."/>
            <person name="Barry K."/>
            <person name="Miller A.N."/>
            <person name="Grigoriev I.V."/>
            <person name="Debuchy R."/>
            <person name="Gladieux P."/>
            <person name="Thoren M.H."/>
            <person name="Johannesson H."/>
        </authorList>
    </citation>
    <scope>NUCLEOTIDE SEQUENCE</scope>
    <source>
        <strain evidence="4">CBS 232.78</strain>
    </source>
</reference>
<reference evidence="4" key="1">
    <citation type="journal article" date="2023" name="Mol. Phylogenet. Evol.">
        <title>Genome-scale phylogeny and comparative genomics of the fungal order Sordariales.</title>
        <authorList>
            <person name="Hensen N."/>
            <person name="Bonometti L."/>
            <person name="Westerberg I."/>
            <person name="Brannstrom I.O."/>
            <person name="Guillou S."/>
            <person name="Cros-Aarteil S."/>
            <person name="Calhoun S."/>
            <person name="Haridas S."/>
            <person name="Kuo A."/>
            <person name="Mondo S."/>
            <person name="Pangilinan J."/>
            <person name="Riley R."/>
            <person name="LaButti K."/>
            <person name="Andreopoulos B."/>
            <person name="Lipzen A."/>
            <person name="Chen C."/>
            <person name="Yan M."/>
            <person name="Daum C."/>
            <person name="Ng V."/>
            <person name="Clum A."/>
            <person name="Steindorff A."/>
            <person name="Ohm R.A."/>
            <person name="Martin F."/>
            <person name="Silar P."/>
            <person name="Natvig D.O."/>
            <person name="Lalanne C."/>
            <person name="Gautier V."/>
            <person name="Ament-Velasquez S.L."/>
            <person name="Kruys A."/>
            <person name="Hutchinson M.I."/>
            <person name="Powell A.J."/>
            <person name="Barry K."/>
            <person name="Miller A.N."/>
            <person name="Grigoriev I.V."/>
            <person name="Debuchy R."/>
            <person name="Gladieux P."/>
            <person name="Hiltunen Thoren M."/>
            <person name="Johannesson H."/>
        </authorList>
    </citation>
    <scope>NUCLEOTIDE SEQUENCE</scope>
    <source>
        <strain evidence="4">CBS 232.78</strain>
    </source>
</reference>
<dbReference type="PROSITE" id="PS50888">
    <property type="entry name" value="BHLH"/>
    <property type="match status" value="1"/>
</dbReference>
<dbReference type="EMBL" id="JAULSW010000008">
    <property type="protein sequence ID" value="KAK3372073.1"/>
    <property type="molecule type" value="Genomic_DNA"/>
</dbReference>
<keyword evidence="4" id="KW-0238">DNA-binding</keyword>
<keyword evidence="1" id="KW-0175">Coiled coil</keyword>
<evidence type="ECO:0000313" key="4">
    <source>
        <dbReference type="EMBL" id="KAK3372073.1"/>
    </source>
</evidence>
<organism evidence="4 5">
    <name type="scientific">Podospora didyma</name>
    <dbReference type="NCBI Taxonomy" id="330526"/>
    <lineage>
        <taxon>Eukaryota</taxon>
        <taxon>Fungi</taxon>
        <taxon>Dikarya</taxon>
        <taxon>Ascomycota</taxon>
        <taxon>Pezizomycotina</taxon>
        <taxon>Sordariomycetes</taxon>
        <taxon>Sordariomycetidae</taxon>
        <taxon>Sordariales</taxon>
        <taxon>Podosporaceae</taxon>
        <taxon>Podospora</taxon>
    </lineage>
</organism>
<proteinExistence type="predicted"/>
<sequence length="308" mass="33515">MSVFDSLDECGTDFSSESAGSPLSTGSFGRPVDEFQSWDMFENSPMSEAAFKVEPLDAPFLANLPPRNLSLSPAVNPMDLTIPPSSLGLSYGSGKINPMLQSPQVMMATVPTLLPIIPSTASSTVQRRASEPHPPKSSSEAESAAAAAKRYPSRSLKRKSSPTPEDAPRIKREQMSPPPAVRQSSKAKEVNAPKKSTHNMIEKRYRTNLNDKISLLRDSVPSLRLATQRLTQSGYDESEEGLDDEGLGGLAPAPKLNKATILSKAVEYIAQLERRNRGLETEINAVRGRMEGLEMLLMNRSSAGNMWN</sequence>
<comment type="caution">
    <text evidence="4">The sequence shown here is derived from an EMBL/GenBank/DDBJ whole genome shotgun (WGS) entry which is preliminary data.</text>
</comment>
<feature type="coiled-coil region" evidence="1">
    <location>
        <begin position="262"/>
        <end position="289"/>
    </location>
</feature>
<dbReference type="InterPro" id="IPR036638">
    <property type="entry name" value="HLH_DNA-bd_sf"/>
</dbReference>
<dbReference type="Pfam" id="PF00010">
    <property type="entry name" value="HLH"/>
    <property type="match status" value="1"/>
</dbReference>
<dbReference type="PANTHER" id="PTHR47336:SF2">
    <property type="entry name" value="TRANSCRIPTION FACTOR HMS1-RELATED"/>
    <property type="match status" value="1"/>
</dbReference>
<dbReference type="Gene3D" id="4.10.280.10">
    <property type="entry name" value="Helix-loop-helix DNA-binding domain"/>
    <property type="match status" value="1"/>
</dbReference>
<dbReference type="PANTHER" id="PTHR47336">
    <property type="entry name" value="TRANSCRIPTION FACTOR HMS1-RELATED"/>
    <property type="match status" value="1"/>
</dbReference>
<accession>A0AAE0N6L9</accession>